<keyword evidence="2" id="KW-1185">Reference proteome</keyword>
<proteinExistence type="predicted"/>
<protein>
    <submittedName>
        <fullName evidence="1">Unnamed protein product</fullName>
    </submittedName>
</protein>
<comment type="caution">
    <text evidence="1">The sequence shown here is derived from an EMBL/GenBank/DDBJ whole genome shotgun (WGS) entry which is preliminary data.</text>
</comment>
<evidence type="ECO:0000313" key="2">
    <source>
        <dbReference type="Proteomes" id="UP001165101"/>
    </source>
</evidence>
<organism evidence="1 2">
    <name type="scientific">Candida boidinii</name>
    <name type="common">Yeast</name>
    <dbReference type="NCBI Taxonomy" id="5477"/>
    <lineage>
        <taxon>Eukaryota</taxon>
        <taxon>Fungi</taxon>
        <taxon>Dikarya</taxon>
        <taxon>Ascomycota</taxon>
        <taxon>Saccharomycotina</taxon>
        <taxon>Pichiomycetes</taxon>
        <taxon>Pichiales</taxon>
        <taxon>Pichiaceae</taxon>
        <taxon>Ogataea</taxon>
        <taxon>Ogataea/Candida clade</taxon>
    </lineage>
</organism>
<gene>
    <name evidence="1" type="ORF">Cboi01_000541100</name>
</gene>
<reference evidence="1" key="1">
    <citation type="submission" date="2023-04" db="EMBL/GenBank/DDBJ databases">
        <title>Candida boidinii NBRC 1967.</title>
        <authorList>
            <person name="Ichikawa N."/>
            <person name="Sato H."/>
            <person name="Tonouchi N."/>
        </authorList>
    </citation>
    <scope>NUCLEOTIDE SEQUENCE</scope>
    <source>
        <strain evidence="1">NBRC 1967</strain>
    </source>
</reference>
<sequence>MMLSIITITIIIIIIQILQLQFQQLQAQLKIQSQLQTHLQQQQQQQQQSQQSSEIGNFPIFDSFSNDLSKTLPLATTPLLQQQAHIFTGSSSPGYTPSLLSGSNFSVSSKRSSFSSNSNDSPNPNPYHQLSKLNASSTTNNINININQSPDLFSKAYLLDEIDPSQQQQQQEQQQQPSSSSSTTITPTLPGTSSSSSFAFTYTDDLDRLRKEADLDQFDNSIINIAKDSIISNNQKFPSSRYPYPSNFNSSSIHSTKKNYDRTINPREIISDYSISTNLNDLQSQNNDNNSSLIPHTNDNKSFGNESESIKFK</sequence>
<evidence type="ECO:0000313" key="1">
    <source>
        <dbReference type="EMBL" id="GME99926.1"/>
    </source>
</evidence>
<dbReference type="Proteomes" id="UP001165101">
    <property type="component" value="Unassembled WGS sequence"/>
</dbReference>
<accession>A0ACB5U2V9</accession>
<name>A0ACB5U2V9_CANBO</name>
<dbReference type="EMBL" id="BSXV01004187">
    <property type="protein sequence ID" value="GME99926.1"/>
    <property type="molecule type" value="Genomic_DNA"/>
</dbReference>